<comment type="subcellular location">
    <subcellularLocation>
        <location evidence="1">Membrane</location>
    </subcellularLocation>
</comment>
<evidence type="ECO:0000313" key="9">
    <source>
        <dbReference type="EMBL" id="QQP42186.1"/>
    </source>
</evidence>
<dbReference type="OrthoDB" id="10011262at2759"/>
<evidence type="ECO:0000256" key="2">
    <source>
        <dbReference type="ARBA" id="ARBA00010663"/>
    </source>
</evidence>
<dbReference type="Proteomes" id="UP000595437">
    <property type="component" value="Chromosome 11"/>
</dbReference>
<comment type="similarity">
    <text evidence="2">Belongs to the G-protein coupled receptor 1 family.</text>
</comment>
<evidence type="ECO:0000256" key="7">
    <source>
        <dbReference type="SAM" id="Phobius"/>
    </source>
</evidence>
<feature type="non-terminal residue" evidence="9">
    <location>
        <position position="301"/>
    </location>
</feature>
<dbReference type="PRINTS" id="PR00237">
    <property type="entry name" value="GPCRRHODOPSN"/>
</dbReference>
<dbReference type="InterPro" id="IPR017452">
    <property type="entry name" value="GPCR_Rhodpsn_7TM"/>
</dbReference>
<dbReference type="PROSITE" id="PS50262">
    <property type="entry name" value="G_PROTEIN_RECEP_F1_2"/>
    <property type="match status" value="1"/>
</dbReference>
<dbReference type="AlphaFoldDB" id="A0A7T8H2Y8"/>
<keyword evidence="5 7" id="KW-0472">Membrane</keyword>
<organism evidence="9 10">
    <name type="scientific">Caligus rogercresseyi</name>
    <name type="common">Sea louse</name>
    <dbReference type="NCBI Taxonomy" id="217165"/>
    <lineage>
        <taxon>Eukaryota</taxon>
        <taxon>Metazoa</taxon>
        <taxon>Ecdysozoa</taxon>
        <taxon>Arthropoda</taxon>
        <taxon>Crustacea</taxon>
        <taxon>Multicrustacea</taxon>
        <taxon>Hexanauplia</taxon>
        <taxon>Copepoda</taxon>
        <taxon>Siphonostomatoida</taxon>
        <taxon>Caligidae</taxon>
        <taxon>Caligus</taxon>
    </lineage>
</organism>
<evidence type="ECO:0000256" key="1">
    <source>
        <dbReference type="ARBA" id="ARBA00004370"/>
    </source>
</evidence>
<dbReference type="GO" id="GO:0004930">
    <property type="term" value="F:G protein-coupled receptor activity"/>
    <property type="evidence" value="ECO:0007669"/>
    <property type="project" value="InterPro"/>
</dbReference>
<evidence type="ECO:0000259" key="8">
    <source>
        <dbReference type="PROSITE" id="PS50262"/>
    </source>
</evidence>
<dbReference type="PANTHER" id="PTHR46641:SF2">
    <property type="entry name" value="FMRFAMIDE RECEPTOR"/>
    <property type="match status" value="1"/>
</dbReference>
<sequence length="301" mass="34224">EIPCRPHPLPEIHEERVNLLLVTLAIFDSTYLFGSILESFRKSFNLATDTHIILFPHMLYPVTQISIAGSIFMTVAIALERYIAAMHESNALPKRLAKYVSCVLFLSLLFSFTRFFEAEVRYNLTSPAHLTSCPPCSNQYGLRPLLNWSRLIVLGIIPFSLLVFFNVRIYKAIQARRKRHHKPDSNTMIMARPATATSAAAKQNSRPKATRQHVNETRSKKEDNLAVIFMAFILVFLICHLPRLLLNIHELLTIADTMECKKRGIYRFSLLSMVSISVSHFLLVVNSSTNIIIYCALSSKS</sequence>
<feature type="transmembrane region" description="Helical" evidence="7">
    <location>
        <begin position="99"/>
        <end position="116"/>
    </location>
</feature>
<proteinExistence type="inferred from homology"/>
<keyword evidence="10" id="KW-1185">Reference proteome</keyword>
<evidence type="ECO:0000256" key="5">
    <source>
        <dbReference type="ARBA" id="ARBA00023136"/>
    </source>
</evidence>
<keyword evidence="4 7" id="KW-1133">Transmembrane helix</keyword>
<protein>
    <recommendedName>
        <fullName evidence="8">G-protein coupled receptors family 1 profile domain-containing protein</fullName>
    </recommendedName>
</protein>
<dbReference type="PANTHER" id="PTHR46641">
    <property type="entry name" value="FMRFAMIDE RECEPTOR-RELATED"/>
    <property type="match status" value="1"/>
</dbReference>
<accession>A0A7T8H2Y8</accession>
<keyword evidence="3 7" id="KW-0812">Transmembrane</keyword>
<reference evidence="10" key="1">
    <citation type="submission" date="2021-01" db="EMBL/GenBank/DDBJ databases">
        <title>Caligus Genome Assembly.</title>
        <authorList>
            <person name="Gallardo-Escarate C."/>
        </authorList>
    </citation>
    <scope>NUCLEOTIDE SEQUENCE [LARGE SCALE GENOMIC DNA]</scope>
</reference>
<feature type="transmembrane region" description="Helical" evidence="7">
    <location>
        <begin position="151"/>
        <end position="170"/>
    </location>
</feature>
<evidence type="ECO:0000313" key="10">
    <source>
        <dbReference type="Proteomes" id="UP000595437"/>
    </source>
</evidence>
<evidence type="ECO:0000256" key="4">
    <source>
        <dbReference type="ARBA" id="ARBA00022989"/>
    </source>
</evidence>
<gene>
    <name evidence="9" type="ORF">FKW44_016772</name>
</gene>
<feature type="transmembrane region" description="Helical" evidence="7">
    <location>
        <begin position="57"/>
        <end position="79"/>
    </location>
</feature>
<dbReference type="EMBL" id="CP045900">
    <property type="protein sequence ID" value="QQP42186.1"/>
    <property type="molecule type" value="Genomic_DNA"/>
</dbReference>
<dbReference type="GO" id="GO:0016020">
    <property type="term" value="C:membrane"/>
    <property type="evidence" value="ECO:0007669"/>
    <property type="project" value="UniProtKB-SubCell"/>
</dbReference>
<dbReference type="Gene3D" id="1.20.1070.10">
    <property type="entry name" value="Rhodopsin 7-helix transmembrane proteins"/>
    <property type="match status" value="1"/>
</dbReference>
<dbReference type="InterPro" id="IPR000276">
    <property type="entry name" value="GPCR_Rhodpsn"/>
</dbReference>
<feature type="transmembrane region" description="Helical" evidence="7">
    <location>
        <begin position="17"/>
        <end position="37"/>
    </location>
</feature>
<dbReference type="SUPFAM" id="SSF81321">
    <property type="entry name" value="Family A G protein-coupled receptor-like"/>
    <property type="match status" value="1"/>
</dbReference>
<dbReference type="Pfam" id="PF00001">
    <property type="entry name" value="7tm_1"/>
    <property type="match status" value="1"/>
</dbReference>
<feature type="transmembrane region" description="Helical" evidence="7">
    <location>
        <begin position="225"/>
        <end position="245"/>
    </location>
</feature>
<evidence type="ECO:0000256" key="6">
    <source>
        <dbReference type="SAM" id="MobiDB-lite"/>
    </source>
</evidence>
<feature type="region of interest" description="Disordered" evidence="6">
    <location>
        <begin position="197"/>
        <end position="217"/>
    </location>
</feature>
<feature type="domain" description="G-protein coupled receptors family 1 profile" evidence="8">
    <location>
        <begin position="1"/>
        <end position="294"/>
    </location>
</feature>
<name>A0A7T8H2Y8_CALRO</name>
<feature type="non-terminal residue" evidence="9">
    <location>
        <position position="1"/>
    </location>
</feature>
<dbReference type="InterPro" id="IPR052954">
    <property type="entry name" value="GPCR-Ligand_Int"/>
</dbReference>
<evidence type="ECO:0000256" key="3">
    <source>
        <dbReference type="ARBA" id="ARBA00022692"/>
    </source>
</evidence>